<dbReference type="Proteomes" id="UP000297245">
    <property type="component" value="Unassembled WGS sequence"/>
</dbReference>
<proteinExistence type="predicted"/>
<gene>
    <name evidence="1" type="ORF">K435DRAFT_792006</name>
</gene>
<keyword evidence="2" id="KW-1185">Reference proteome</keyword>
<accession>A0A4S8MK16</accession>
<protein>
    <submittedName>
        <fullName evidence="1">Uncharacterized protein</fullName>
    </submittedName>
</protein>
<evidence type="ECO:0000313" key="1">
    <source>
        <dbReference type="EMBL" id="THV03115.1"/>
    </source>
</evidence>
<reference evidence="1 2" key="1">
    <citation type="journal article" date="2019" name="Nat. Ecol. Evol.">
        <title>Megaphylogeny resolves global patterns of mushroom evolution.</title>
        <authorList>
            <person name="Varga T."/>
            <person name="Krizsan K."/>
            <person name="Foldi C."/>
            <person name="Dima B."/>
            <person name="Sanchez-Garcia M."/>
            <person name="Sanchez-Ramirez S."/>
            <person name="Szollosi G.J."/>
            <person name="Szarkandi J.G."/>
            <person name="Papp V."/>
            <person name="Albert L."/>
            <person name="Andreopoulos W."/>
            <person name="Angelini C."/>
            <person name="Antonin V."/>
            <person name="Barry K.W."/>
            <person name="Bougher N.L."/>
            <person name="Buchanan P."/>
            <person name="Buyck B."/>
            <person name="Bense V."/>
            <person name="Catcheside P."/>
            <person name="Chovatia M."/>
            <person name="Cooper J."/>
            <person name="Damon W."/>
            <person name="Desjardin D."/>
            <person name="Finy P."/>
            <person name="Geml J."/>
            <person name="Haridas S."/>
            <person name="Hughes K."/>
            <person name="Justo A."/>
            <person name="Karasinski D."/>
            <person name="Kautmanova I."/>
            <person name="Kiss B."/>
            <person name="Kocsube S."/>
            <person name="Kotiranta H."/>
            <person name="LaButti K.M."/>
            <person name="Lechner B.E."/>
            <person name="Liimatainen K."/>
            <person name="Lipzen A."/>
            <person name="Lukacs Z."/>
            <person name="Mihaltcheva S."/>
            <person name="Morgado L.N."/>
            <person name="Niskanen T."/>
            <person name="Noordeloos M.E."/>
            <person name="Ohm R.A."/>
            <person name="Ortiz-Santana B."/>
            <person name="Ovrebo C."/>
            <person name="Racz N."/>
            <person name="Riley R."/>
            <person name="Savchenko A."/>
            <person name="Shiryaev A."/>
            <person name="Soop K."/>
            <person name="Spirin V."/>
            <person name="Szebenyi C."/>
            <person name="Tomsovsky M."/>
            <person name="Tulloss R.E."/>
            <person name="Uehling J."/>
            <person name="Grigoriev I.V."/>
            <person name="Vagvolgyi C."/>
            <person name="Papp T."/>
            <person name="Martin F.M."/>
            <person name="Miettinen O."/>
            <person name="Hibbett D.S."/>
            <person name="Nagy L.G."/>
        </authorList>
    </citation>
    <scope>NUCLEOTIDE SEQUENCE [LARGE SCALE GENOMIC DNA]</scope>
    <source>
        <strain evidence="1 2">CBS 962.96</strain>
    </source>
</reference>
<dbReference type="EMBL" id="ML179070">
    <property type="protein sequence ID" value="THV03115.1"/>
    <property type="molecule type" value="Genomic_DNA"/>
</dbReference>
<sequence length="152" mass="16629">MCTATGPQACTATGLQALHPSAINDVDLNPVDGPGRVVICRHWFNKIEHARFDCRLVISPKGHSTFSTMLGSGREINRVVLWTILFGLESPISWAYFMNGGQLKLNPGCQQPKFSQSLGDLMISRTLKFALIANRLVEHVTDLGPHANVTST</sequence>
<organism evidence="1 2">
    <name type="scientific">Dendrothele bispora (strain CBS 962.96)</name>
    <dbReference type="NCBI Taxonomy" id="1314807"/>
    <lineage>
        <taxon>Eukaryota</taxon>
        <taxon>Fungi</taxon>
        <taxon>Dikarya</taxon>
        <taxon>Basidiomycota</taxon>
        <taxon>Agaricomycotina</taxon>
        <taxon>Agaricomycetes</taxon>
        <taxon>Agaricomycetidae</taxon>
        <taxon>Agaricales</taxon>
        <taxon>Agaricales incertae sedis</taxon>
        <taxon>Dendrothele</taxon>
    </lineage>
</organism>
<name>A0A4S8MK16_DENBC</name>
<dbReference type="AlphaFoldDB" id="A0A4S8MK16"/>
<evidence type="ECO:0000313" key="2">
    <source>
        <dbReference type="Proteomes" id="UP000297245"/>
    </source>
</evidence>